<keyword evidence="4" id="KW-1185">Reference proteome</keyword>
<feature type="compositionally biased region" description="Polar residues" evidence="1">
    <location>
        <begin position="1"/>
        <end position="13"/>
    </location>
</feature>
<feature type="transmembrane region" description="Helical" evidence="2">
    <location>
        <begin position="64"/>
        <end position="86"/>
    </location>
</feature>
<dbReference type="OrthoDB" id="2213137at2759"/>
<feature type="transmembrane region" description="Helical" evidence="2">
    <location>
        <begin position="185"/>
        <end position="204"/>
    </location>
</feature>
<organism evidence="3 4">
    <name type="scientific">Byssothecium circinans</name>
    <dbReference type="NCBI Taxonomy" id="147558"/>
    <lineage>
        <taxon>Eukaryota</taxon>
        <taxon>Fungi</taxon>
        <taxon>Dikarya</taxon>
        <taxon>Ascomycota</taxon>
        <taxon>Pezizomycotina</taxon>
        <taxon>Dothideomycetes</taxon>
        <taxon>Pleosporomycetidae</taxon>
        <taxon>Pleosporales</taxon>
        <taxon>Massarineae</taxon>
        <taxon>Massarinaceae</taxon>
        <taxon>Byssothecium</taxon>
    </lineage>
</organism>
<reference evidence="3" key="1">
    <citation type="journal article" date="2020" name="Stud. Mycol.">
        <title>101 Dothideomycetes genomes: a test case for predicting lifestyles and emergence of pathogens.</title>
        <authorList>
            <person name="Haridas S."/>
            <person name="Albert R."/>
            <person name="Binder M."/>
            <person name="Bloem J."/>
            <person name="Labutti K."/>
            <person name="Salamov A."/>
            <person name="Andreopoulos B."/>
            <person name="Baker S."/>
            <person name="Barry K."/>
            <person name="Bills G."/>
            <person name="Bluhm B."/>
            <person name="Cannon C."/>
            <person name="Castanera R."/>
            <person name="Culley D."/>
            <person name="Daum C."/>
            <person name="Ezra D."/>
            <person name="Gonzalez J."/>
            <person name="Henrissat B."/>
            <person name="Kuo A."/>
            <person name="Liang C."/>
            <person name="Lipzen A."/>
            <person name="Lutzoni F."/>
            <person name="Magnuson J."/>
            <person name="Mondo S."/>
            <person name="Nolan M."/>
            <person name="Ohm R."/>
            <person name="Pangilinan J."/>
            <person name="Park H.-J."/>
            <person name="Ramirez L."/>
            <person name="Alfaro M."/>
            <person name="Sun H."/>
            <person name="Tritt A."/>
            <person name="Yoshinaga Y."/>
            <person name="Zwiers L.-H."/>
            <person name="Turgeon B."/>
            <person name="Goodwin S."/>
            <person name="Spatafora J."/>
            <person name="Crous P."/>
            <person name="Grigoriev I."/>
        </authorList>
    </citation>
    <scope>NUCLEOTIDE SEQUENCE</scope>
    <source>
        <strain evidence="3">CBS 675.92</strain>
    </source>
</reference>
<feature type="transmembrane region" description="Helical" evidence="2">
    <location>
        <begin position="153"/>
        <end position="173"/>
    </location>
</feature>
<protein>
    <recommendedName>
        <fullName evidence="5">MFS general substrate transporter</fullName>
    </recommendedName>
</protein>
<dbReference type="PANTHER" id="PTHR11360:SF287">
    <property type="entry name" value="MFS MONOCARBOXYLATE TRANSPORTER"/>
    <property type="match status" value="1"/>
</dbReference>
<evidence type="ECO:0000256" key="1">
    <source>
        <dbReference type="SAM" id="MobiDB-lite"/>
    </source>
</evidence>
<dbReference type="InterPro" id="IPR036259">
    <property type="entry name" value="MFS_trans_sf"/>
</dbReference>
<evidence type="ECO:0000313" key="4">
    <source>
        <dbReference type="Proteomes" id="UP000800035"/>
    </source>
</evidence>
<sequence length="238" mass="26044">MELSNAASSSLGPTISHHEAPWSNPSTTEIEQPPLPPTDTGKSAWLVLGGSSLIQAPVWETGSVAVIGTTVTGIMYLISPFIFFILTRWPRLRRWFGPIGLFLAATGFLLSSFSTTLWQLILTQGVISAIGCGLLFTPTNLYLDEWFVRRKGLAYGIMWAGKSMTGVGLPFAAEASLRKFGPANTLRAWSVLTILLSAPLLYFLRPRIPLSSTSTTRRIDTSFIHLPSFWMLQAGNVL</sequence>
<keyword evidence="2" id="KW-0812">Transmembrane</keyword>
<dbReference type="AlphaFoldDB" id="A0A6A5TPT5"/>
<proteinExistence type="predicted"/>
<dbReference type="InterPro" id="IPR050327">
    <property type="entry name" value="Proton-linked_MCT"/>
</dbReference>
<evidence type="ECO:0008006" key="5">
    <source>
        <dbReference type="Google" id="ProtNLM"/>
    </source>
</evidence>
<feature type="region of interest" description="Disordered" evidence="1">
    <location>
        <begin position="1"/>
        <end position="35"/>
    </location>
</feature>
<keyword evidence="2" id="KW-0472">Membrane</keyword>
<accession>A0A6A5TPT5</accession>
<gene>
    <name evidence="3" type="ORF">CC80DRAFT_597816</name>
</gene>
<dbReference type="SUPFAM" id="SSF103473">
    <property type="entry name" value="MFS general substrate transporter"/>
    <property type="match status" value="1"/>
</dbReference>
<evidence type="ECO:0000313" key="3">
    <source>
        <dbReference type="EMBL" id="KAF1950947.1"/>
    </source>
</evidence>
<feature type="transmembrane region" description="Helical" evidence="2">
    <location>
        <begin position="120"/>
        <end position="141"/>
    </location>
</feature>
<evidence type="ECO:0000256" key="2">
    <source>
        <dbReference type="SAM" id="Phobius"/>
    </source>
</evidence>
<dbReference type="Proteomes" id="UP000800035">
    <property type="component" value="Unassembled WGS sequence"/>
</dbReference>
<keyword evidence="2" id="KW-1133">Transmembrane helix</keyword>
<dbReference type="EMBL" id="ML977021">
    <property type="protein sequence ID" value="KAF1950947.1"/>
    <property type="molecule type" value="Genomic_DNA"/>
</dbReference>
<dbReference type="Gene3D" id="1.20.1250.20">
    <property type="entry name" value="MFS general substrate transporter like domains"/>
    <property type="match status" value="1"/>
</dbReference>
<dbReference type="PANTHER" id="PTHR11360">
    <property type="entry name" value="MONOCARBOXYLATE TRANSPORTER"/>
    <property type="match status" value="1"/>
</dbReference>
<feature type="transmembrane region" description="Helical" evidence="2">
    <location>
        <begin position="95"/>
        <end position="114"/>
    </location>
</feature>
<name>A0A6A5TPT5_9PLEO</name>